<accession>A0ABR8CYX9</accession>
<comment type="pathway">
    <text evidence="2">Pyrimidine metabolism; UMP biosynthesis via de novo pathway.</text>
</comment>
<evidence type="ECO:0000256" key="4">
    <source>
        <dbReference type="ARBA" id="ARBA00022643"/>
    </source>
</evidence>
<dbReference type="EMBL" id="JACJRF010000065">
    <property type="protein sequence ID" value="MBD2347010.1"/>
    <property type="molecule type" value="Genomic_DNA"/>
</dbReference>
<dbReference type="Pfam" id="PF01180">
    <property type="entry name" value="DHO_dh"/>
    <property type="match status" value="1"/>
</dbReference>
<evidence type="ECO:0000313" key="8">
    <source>
        <dbReference type="EMBL" id="MBD2347010.1"/>
    </source>
</evidence>
<dbReference type="PANTHER" id="PTHR48109">
    <property type="entry name" value="DIHYDROOROTATE DEHYDROGENASE (QUINONE), MITOCHONDRIAL-RELATED"/>
    <property type="match status" value="1"/>
</dbReference>
<evidence type="ECO:0000256" key="5">
    <source>
        <dbReference type="ARBA" id="ARBA00022975"/>
    </source>
</evidence>
<keyword evidence="5" id="KW-0665">Pyrimidine biosynthesis</keyword>
<dbReference type="NCBIfam" id="NF005741">
    <property type="entry name" value="PRK07565.1"/>
    <property type="match status" value="1"/>
</dbReference>
<proteinExistence type="predicted"/>
<keyword evidence="9" id="KW-1185">Reference proteome</keyword>
<gene>
    <name evidence="8" type="ORF">H6G18_23140</name>
</gene>
<keyword evidence="4" id="KW-0288">FMN</keyword>
<comment type="cofactor">
    <cofactor evidence="1">
        <name>FMN</name>
        <dbReference type="ChEBI" id="CHEBI:58210"/>
    </cofactor>
</comment>
<evidence type="ECO:0000256" key="6">
    <source>
        <dbReference type="ARBA" id="ARBA00023002"/>
    </source>
</evidence>
<comment type="caution">
    <text evidence="8">The sequence shown here is derived from an EMBL/GenBank/DDBJ whole genome shotgun (WGS) entry which is preliminary data.</text>
</comment>
<evidence type="ECO:0000256" key="2">
    <source>
        <dbReference type="ARBA" id="ARBA00004725"/>
    </source>
</evidence>
<feature type="domain" description="Dihydroorotate dehydrogenase catalytic" evidence="7">
    <location>
        <begin position="88"/>
        <end position="290"/>
    </location>
</feature>
<keyword evidence="6" id="KW-0560">Oxidoreductase</keyword>
<dbReference type="InterPro" id="IPR050074">
    <property type="entry name" value="DHO_dehydrogenase"/>
</dbReference>
<evidence type="ECO:0000256" key="1">
    <source>
        <dbReference type="ARBA" id="ARBA00001917"/>
    </source>
</evidence>
<evidence type="ECO:0000313" key="9">
    <source>
        <dbReference type="Proteomes" id="UP000607281"/>
    </source>
</evidence>
<dbReference type="CDD" id="cd04739">
    <property type="entry name" value="DHOD_like"/>
    <property type="match status" value="1"/>
</dbReference>
<dbReference type="PANTHER" id="PTHR48109:SF3">
    <property type="entry name" value="SLL0744 PROTEIN"/>
    <property type="match status" value="1"/>
</dbReference>
<dbReference type="InterPro" id="IPR013785">
    <property type="entry name" value="Aldolase_TIM"/>
</dbReference>
<dbReference type="Proteomes" id="UP000607281">
    <property type="component" value="Unassembled WGS sequence"/>
</dbReference>
<dbReference type="SUPFAM" id="SSF51395">
    <property type="entry name" value="FMN-linked oxidoreductases"/>
    <property type="match status" value="1"/>
</dbReference>
<dbReference type="Gene3D" id="3.20.20.70">
    <property type="entry name" value="Aldolase class I"/>
    <property type="match status" value="1"/>
</dbReference>
<evidence type="ECO:0000259" key="7">
    <source>
        <dbReference type="Pfam" id="PF01180"/>
    </source>
</evidence>
<name>A0ABR8CYX9_9NOST</name>
<dbReference type="InterPro" id="IPR012135">
    <property type="entry name" value="Dihydroorotate_DH_1_2"/>
</dbReference>
<sequence length="343" mass="38769">MDLTTNYLGLSLRSPLVPSASPLSGEIDNILWMEDAGAAAVVLPSLFEEQLSMESYELHHHLTYGTESFPESLTYFPQHQNFRIGPEEYLNLIQKSKEKVKIPIIASLNGSSLDGWTDYARMIEQAGAAALELNIYSVHTDADLTSEQIEQSYINMLKVVKASVQIPVAIKLSPYFTNMANMAKRLDNAGADALVLFNRFYQPDINLETLEVQPNVLLSTPQAMRLPLRWIAILYGQVNAHLAATSGIHNGHDVLKMLMAGANITMLCSVLLRHGIDHIRCIEEEMRQWMEKHEYESVQQLQGSMSQKNCPNPSAFERAQYMWALQTYQPEWGRIYQPSHYHG</sequence>
<protein>
    <submittedName>
        <fullName evidence="8">Dihydroorotate dehydrogenase-like protein</fullName>
    </submittedName>
</protein>
<organism evidence="8 9">
    <name type="scientific">Anabaena subtropica FACHB-260</name>
    <dbReference type="NCBI Taxonomy" id="2692884"/>
    <lineage>
        <taxon>Bacteria</taxon>
        <taxon>Bacillati</taxon>
        <taxon>Cyanobacteriota</taxon>
        <taxon>Cyanophyceae</taxon>
        <taxon>Nostocales</taxon>
        <taxon>Nostocaceae</taxon>
        <taxon>Anabaena</taxon>
    </lineage>
</organism>
<dbReference type="InterPro" id="IPR005720">
    <property type="entry name" value="Dihydroorotate_DH_cat"/>
</dbReference>
<keyword evidence="3" id="KW-0285">Flavoprotein</keyword>
<reference evidence="8 9" key="1">
    <citation type="journal article" date="2020" name="ISME J.">
        <title>Comparative genomics reveals insights into cyanobacterial evolution and habitat adaptation.</title>
        <authorList>
            <person name="Chen M.Y."/>
            <person name="Teng W.K."/>
            <person name="Zhao L."/>
            <person name="Hu C.X."/>
            <person name="Zhou Y.K."/>
            <person name="Han B.P."/>
            <person name="Song L.R."/>
            <person name="Shu W.S."/>
        </authorList>
    </citation>
    <scope>NUCLEOTIDE SEQUENCE [LARGE SCALE GENOMIC DNA]</scope>
    <source>
        <strain evidence="8 9">FACHB-260</strain>
    </source>
</reference>
<dbReference type="PIRSF" id="PIRSF000164">
    <property type="entry name" value="DHO_oxidase"/>
    <property type="match status" value="1"/>
</dbReference>
<dbReference type="RefSeq" id="WP_190409418.1">
    <property type="nucleotide sequence ID" value="NZ_JACJRF010000065.1"/>
</dbReference>
<evidence type="ECO:0000256" key="3">
    <source>
        <dbReference type="ARBA" id="ARBA00022630"/>
    </source>
</evidence>